<dbReference type="FunFam" id="3.10.10.10:FF:000007">
    <property type="entry name" value="Retrovirus-related Pol polyprotein from transposon 17.6-like Protein"/>
    <property type="match status" value="1"/>
</dbReference>
<protein>
    <recommendedName>
        <fullName evidence="8">Reverse transcriptase domain-containing protein</fullName>
    </recommendedName>
</protein>
<dbReference type="AlphaFoldDB" id="A0A9P0Z4K6"/>
<keyword evidence="3" id="KW-0548">Nucleotidyltransferase</keyword>
<dbReference type="InterPro" id="IPR043502">
    <property type="entry name" value="DNA/RNA_pol_sf"/>
</dbReference>
<keyword evidence="2" id="KW-0808">Transferase</keyword>
<dbReference type="Gene3D" id="2.40.70.10">
    <property type="entry name" value="Acid Proteases"/>
    <property type="match status" value="1"/>
</dbReference>
<dbReference type="SUPFAM" id="SSF56672">
    <property type="entry name" value="DNA/RNA polymerases"/>
    <property type="match status" value="1"/>
</dbReference>
<evidence type="ECO:0000256" key="7">
    <source>
        <dbReference type="ARBA" id="ARBA00022918"/>
    </source>
</evidence>
<evidence type="ECO:0000256" key="3">
    <source>
        <dbReference type="ARBA" id="ARBA00022695"/>
    </source>
</evidence>
<dbReference type="GO" id="GO:0008233">
    <property type="term" value="F:peptidase activity"/>
    <property type="evidence" value="ECO:0007669"/>
    <property type="project" value="UniProtKB-KW"/>
</dbReference>
<keyword evidence="7" id="KW-0695">RNA-directed DNA polymerase</keyword>
<keyword evidence="10" id="KW-1185">Reference proteome</keyword>
<dbReference type="EMBL" id="CAMAPE010000020">
    <property type="protein sequence ID" value="CAH9089058.1"/>
    <property type="molecule type" value="Genomic_DNA"/>
</dbReference>
<organism evidence="9 10">
    <name type="scientific">Cuscuta europaea</name>
    <name type="common">European dodder</name>
    <dbReference type="NCBI Taxonomy" id="41803"/>
    <lineage>
        <taxon>Eukaryota</taxon>
        <taxon>Viridiplantae</taxon>
        <taxon>Streptophyta</taxon>
        <taxon>Embryophyta</taxon>
        <taxon>Tracheophyta</taxon>
        <taxon>Spermatophyta</taxon>
        <taxon>Magnoliopsida</taxon>
        <taxon>eudicotyledons</taxon>
        <taxon>Gunneridae</taxon>
        <taxon>Pentapetalae</taxon>
        <taxon>asterids</taxon>
        <taxon>lamiids</taxon>
        <taxon>Solanales</taxon>
        <taxon>Convolvulaceae</taxon>
        <taxon>Cuscuteae</taxon>
        <taxon>Cuscuta</taxon>
        <taxon>Cuscuta subgen. Cuscuta</taxon>
    </lineage>
</organism>
<keyword evidence="4" id="KW-0540">Nuclease</keyword>
<dbReference type="PANTHER" id="PTHR24559:SF444">
    <property type="entry name" value="REVERSE TRANSCRIPTASE DOMAIN-CONTAINING PROTEIN"/>
    <property type="match status" value="1"/>
</dbReference>
<evidence type="ECO:0000256" key="5">
    <source>
        <dbReference type="ARBA" id="ARBA00022759"/>
    </source>
</evidence>
<reference evidence="9" key="1">
    <citation type="submission" date="2022-07" db="EMBL/GenBank/DDBJ databases">
        <authorList>
            <person name="Macas J."/>
            <person name="Novak P."/>
            <person name="Neumann P."/>
        </authorList>
    </citation>
    <scope>NUCLEOTIDE SEQUENCE</scope>
</reference>
<dbReference type="Gene3D" id="3.30.70.270">
    <property type="match status" value="2"/>
</dbReference>
<evidence type="ECO:0000313" key="10">
    <source>
        <dbReference type="Proteomes" id="UP001152484"/>
    </source>
</evidence>
<dbReference type="InterPro" id="IPR021109">
    <property type="entry name" value="Peptidase_aspartic_dom_sf"/>
</dbReference>
<gene>
    <name evidence="9" type="ORF">CEURO_LOCUS10702</name>
</gene>
<sequence>MSEAFVEGLDMPLKAMTQPLLVSTPLGDDVERKHYYPSCNVEIGEHRLMGDFVPLGMLEFDAILGMDWLEKHHAKVDCYIKVLELKDGEGNTLCFEGERGKFNPCIISAIRARRMMRKGCRAYIAYVVGKEGKGKSFTEVRVVSEYPEVFPEELPGLPPDREIEFTIEVEPDTKPISIPPYRMAPAELQQLKVQLEELMDSGLIRPSHSPWGAPVLFVKKKDGTLRMCIDYRQLNKVTIKNKYPLPRIDDLFDQLRGETVFSKIDLRSGYHQLKIKESDIPKSAFRTRYGHYEFLVMSFGLTNAPAAFMDLMNRVFHQYLNQFVIVFIDDILIYSTNEEEHERHLRLVLETLREKQLFAKFSKCEFWLREIGFLGHVVSGSGISVDNSKIEAVTNWERPKNVNEIRSFLDLAGYYRKFVEKFTMIASPLTKLTKKGAKFVWDDNSSARPTRARVRV</sequence>
<dbReference type="PANTHER" id="PTHR24559">
    <property type="entry name" value="TRANSPOSON TY3-I GAG-POL POLYPROTEIN"/>
    <property type="match status" value="1"/>
</dbReference>
<dbReference type="GO" id="GO:0006508">
    <property type="term" value="P:proteolysis"/>
    <property type="evidence" value="ECO:0007669"/>
    <property type="project" value="UniProtKB-KW"/>
</dbReference>
<dbReference type="InterPro" id="IPR053134">
    <property type="entry name" value="RNA-dir_DNA_polymerase"/>
</dbReference>
<dbReference type="Gene3D" id="3.10.10.10">
    <property type="entry name" value="HIV Type 1 Reverse Transcriptase, subunit A, domain 1"/>
    <property type="match status" value="1"/>
</dbReference>
<accession>A0A9P0Z4K6</accession>
<evidence type="ECO:0000259" key="8">
    <source>
        <dbReference type="PROSITE" id="PS50878"/>
    </source>
</evidence>
<dbReference type="FunFam" id="3.30.70.270:FF:000020">
    <property type="entry name" value="Transposon Tf2-6 polyprotein-like Protein"/>
    <property type="match status" value="1"/>
</dbReference>
<dbReference type="InterPro" id="IPR000477">
    <property type="entry name" value="RT_dom"/>
</dbReference>
<evidence type="ECO:0000256" key="4">
    <source>
        <dbReference type="ARBA" id="ARBA00022722"/>
    </source>
</evidence>
<evidence type="ECO:0000313" key="9">
    <source>
        <dbReference type="EMBL" id="CAH9089058.1"/>
    </source>
</evidence>
<dbReference type="PROSITE" id="PS50878">
    <property type="entry name" value="RT_POL"/>
    <property type="match status" value="1"/>
</dbReference>
<dbReference type="GO" id="GO:0003964">
    <property type="term" value="F:RNA-directed DNA polymerase activity"/>
    <property type="evidence" value="ECO:0007669"/>
    <property type="project" value="UniProtKB-KW"/>
</dbReference>
<evidence type="ECO:0000256" key="2">
    <source>
        <dbReference type="ARBA" id="ARBA00022679"/>
    </source>
</evidence>
<keyword evidence="5" id="KW-0255">Endonuclease</keyword>
<dbReference type="CDD" id="cd00303">
    <property type="entry name" value="retropepsin_like"/>
    <property type="match status" value="1"/>
</dbReference>
<name>A0A9P0Z4K6_CUSEU</name>
<evidence type="ECO:0000256" key="1">
    <source>
        <dbReference type="ARBA" id="ARBA00022670"/>
    </source>
</evidence>
<dbReference type="Proteomes" id="UP001152484">
    <property type="component" value="Unassembled WGS sequence"/>
</dbReference>
<proteinExistence type="predicted"/>
<keyword evidence="1" id="KW-0645">Protease</keyword>
<dbReference type="InterPro" id="IPR043128">
    <property type="entry name" value="Rev_trsase/Diguanyl_cyclase"/>
</dbReference>
<dbReference type="GO" id="GO:0004519">
    <property type="term" value="F:endonuclease activity"/>
    <property type="evidence" value="ECO:0007669"/>
    <property type="project" value="UniProtKB-KW"/>
</dbReference>
<dbReference type="OrthoDB" id="407598at2759"/>
<keyword evidence="6" id="KW-0378">Hydrolase</keyword>
<feature type="domain" description="Reverse transcriptase" evidence="8">
    <location>
        <begin position="199"/>
        <end position="378"/>
    </location>
</feature>
<dbReference type="Pfam" id="PF08284">
    <property type="entry name" value="RVP_2"/>
    <property type="match status" value="1"/>
</dbReference>
<comment type="caution">
    <text evidence="9">The sequence shown here is derived from an EMBL/GenBank/DDBJ whole genome shotgun (WGS) entry which is preliminary data.</text>
</comment>
<evidence type="ECO:0000256" key="6">
    <source>
        <dbReference type="ARBA" id="ARBA00022801"/>
    </source>
</evidence>
<dbReference type="CDD" id="cd01647">
    <property type="entry name" value="RT_LTR"/>
    <property type="match status" value="1"/>
</dbReference>
<dbReference type="Pfam" id="PF00078">
    <property type="entry name" value="RVT_1"/>
    <property type="match status" value="1"/>
</dbReference>